<dbReference type="EMBL" id="BMNT01000057">
    <property type="protein sequence ID" value="GGL17338.1"/>
    <property type="molecule type" value="Genomic_DNA"/>
</dbReference>
<feature type="chain" id="PRO_5037986536" evidence="1">
    <location>
        <begin position="29"/>
        <end position="593"/>
    </location>
</feature>
<comment type="caution">
    <text evidence="3">The sequence shown here is derived from an EMBL/GenBank/DDBJ whole genome shotgun (WGS) entry which is preliminary data.</text>
</comment>
<dbReference type="Gene3D" id="3.40.190.10">
    <property type="entry name" value="Periplasmic binding protein-like II"/>
    <property type="match status" value="1"/>
</dbReference>
<sequence>MKRRTTLGVTALGAVLALGLSACGGGGAATPGQSGAASAGGGDAAKAEFNAALTQVFNPSDKKGGIIKLANAGDWDSLDPGDTYYGYSWDFIRLYGRSLVMFKPAPGKESAQLIPDLAESLGVPSDNAKTWTYKLKQGVKFEDGTPITSKDVKYGVERSFDKEVFPDGYTYFNDTLDWPKGYKGAYKSKDANTDSAIETPDDQTIVFHLKQPYSGFDYFAQLPATIPVPKDKDTGAKYKEHVISSGPYKFDKNEIGKGFTLVRNENWDPATDPNRKALPDGYEVTTNVNADDIDNRLLSGDLHLDIAGTGAQPATLGRVLTDPNLKAGTDNPTITRLWYTSVNGNVKPLDNIECRKAVQYAADKVAYQTAYGGEFSGGQIATSLLPPGIPGHEDFNLYPPGPDNHGDIAKAKEHLTACGQPNGFETNISYRAERPKEKAAAEALQQSLAKAGIKLTLKPFPQADYFALYAGKPGYAKDNKIGLAVNGWGADWPDGYGFLQQIVDSRVIRETGGSSNVSVRDPEVDKLLDQASLETDVAKREPMWAQIDRKVMEDAFILPGIWAKSLLIRGKGLTNVYYSDAFGMYDYLNMGLQ</sequence>
<protein>
    <submittedName>
        <fullName evidence="3">Peptide ABC transporter substrate-binding protein</fullName>
    </submittedName>
</protein>
<dbReference type="PANTHER" id="PTHR30290">
    <property type="entry name" value="PERIPLASMIC BINDING COMPONENT OF ABC TRANSPORTER"/>
    <property type="match status" value="1"/>
</dbReference>
<organism evidence="3 4">
    <name type="scientific">Sphaerisporangium melleum</name>
    <dbReference type="NCBI Taxonomy" id="321316"/>
    <lineage>
        <taxon>Bacteria</taxon>
        <taxon>Bacillati</taxon>
        <taxon>Actinomycetota</taxon>
        <taxon>Actinomycetes</taxon>
        <taxon>Streptosporangiales</taxon>
        <taxon>Streptosporangiaceae</taxon>
        <taxon>Sphaerisporangium</taxon>
    </lineage>
</organism>
<evidence type="ECO:0000256" key="1">
    <source>
        <dbReference type="SAM" id="SignalP"/>
    </source>
</evidence>
<dbReference type="AlphaFoldDB" id="A0A917VTW7"/>
<dbReference type="SUPFAM" id="SSF53850">
    <property type="entry name" value="Periplasmic binding protein-like II"/>
    <property type="match status" value="1"/>
</dbReference>
<evidence type="ECO:0000259" key="2">
    <source>
        <dbReference type="Pfam" id="PF00496"/>
    </source>
</evidence>
<reference evidence="3" key="1">
    <citation type="journal article" date="2014" name="Int. J. Syst. Evol. Microbiol.">
        <title>Complete genome sequence of Corynebacterium casei LMG S-19264T (=DSM 44701T), isolated from a smear-ripened cheese.</title>
        <authorList>
            <consortium name="US DOE Joint Genome Institute (JGI-PGF)"/>
            <person name="Walter F."/>
            <person name="Albersmeier A."/>
            <person name="Kalinowski J."/>
            <person name="Ruckert C."/>
        </authorList>
    </citation>
    <scope>NUCLEOTIDE SEQUENCE</scope>
    <source>
        <strain evidence="3">JCM 13064</strain>
    </source>
</reference>
<dbReference type="GO" id="GO:0043190">
    <property type="term" value="C:ATP-binding cassette (ABC) transporter complex"/>
    <property type="evidence" value="ECO:0007669"/>
    <property type="project" value="InterPro"/>
</dbReference>
<dbReference type="Proteomes" id="UP000645217">
    <property type="component" value="Unassembled WGS sequence"/>
</dbReference>
<name>A0A917VTW7_9ACTN</name>
<dbReference type="Gene3D" id="3.10.105.10">
    <property type="entry name" value="Dipeptide-binding Protein, Domain 3"/>
    <property type="match status" value="1"/>
</dbReference>
<dbReference type="Pfam" id="PF00496">
    <property type="entry name" value="SBP_bac_5"/>
    <property type="match status" value="1"/>
</dbReference>
<reference evidence="3" key="2">
    <citation type="submission" date="2020-09" db="EMBL/GenBank/DDBJ databases">
        <authorList>
            <person name="Sun Q."/>
            <person name="Ohkuma M."/>
        </authorList>
    </citation>
    <scope>NUCLEOTIDE SEQUENCE</scope>
    <source>
        <strain evidence="3">JCM 13064</strain>
    </source>
</reference>
<feature type="domain" description="Solute-binding protein family 5" evidence="2">
    <location>
        <begin position="113"/>
        <end position="505"/>
    </location>
</feature>
<evidence type="ECO:0000313" key="4">
    <source>
        <dbReference type="Proteomes" id="UP000645217"/>
    </source>
</evidence>
<feature type="signal peptide" evidence="1">
    <location>
        <begin position="1"/>
        <end position="28"/>
    </location>
</feature>
<gene>
    <name evidence="3" type="ORF">GCM10007964_69170</name>
</gene>
<keyword evidence="4" id="KW-1185">Reference proteome</keyword>
<dbReference type="PANTHER" id="PTHR30290:SF83">
    <property type="entry name" value="ABC TRANSPORTER SUBSTRATE-BINDING PROTEIN"/>
    <property type="match status" value="1"/>
</dbReference>
<dbReference type="InterPro" id="IPR030678">
    <property type="entry name" value="Peptide/Ni-bd"/>
</dbReference>
<dbReference type="PROSITE" id="PS51257">
    <property type="entry name" value="PROKAR_LIPOPROTEIN"/>
    <property type="match status" value="1"/>
</dbReference>
<dbReference type="GO" id="GO:0015833">
    <property type="term" value="P:peptide transport"/>
    <property type="evidence" value="ECO:0007669"/>
    <property type="project" value="TreeGrafter"/>
</dbReference>
<dbReference type="PIRSF" id="PIRSF002741">
    <property type="entry name" value="MppA"/>
    <property type="match status" value="1"/>
</dbReference>
<dbReference type="CDD" id="cd08506">
    <property type="entry name" value="PBP2_clavulanate_OppA2"/>
    <property type="match status" value="1"/>
</dbReference>
<proteinExistence type="predicted"/>
<dbReference type="RefSeq" id="WP_189167301.1">
    <property type="nucleotide sequence ID" value="NZ_BMNT01000057.1"/>
</dbReference>
<dbReference type="InterPro" id="IPR039424">
    <property type="entry name" value="SBP_5"/>
</dbReference>
<dbReference type="GO" id="GO:1904680">
    <property type="term" value="F:peptide transmembrane transporter activity"/>
    <property type="evidence" value="ECO:0007669"/>
    <property type="project" value="TreeGrafter"/>
</dbReference>
<dbReference type="InterPro" id="IPR000914">
    <property type="entry name" value="SBP_5_dom"/>
</dbReference>
<keyword evidence="1" id="KW-0732">Signal</keyword>
<dbReference type="GO" id="GO:0042597">
    <property type="term" value="C:periplasmic space"/>
    <property type="evidence" value="ECO:0007669"/>
    <property type="project" value="UniProtKB-ARBA"/>
</dbReference>
<evidence type="ECO:0000313" key="3">
    <source>
        <dbReference type="EMBL" id="GGL17338.1"/>
    </source>
</evidence>
<accession>A0A917VTW7</accession>